<evidence type="ECO:0000313" key="2">
    <source>
        <dbReference type="EMBL" id="KAB1215401.1"/>
    </source>
</evidence>
<accession>A0A6A1VR67</accession>
<feature type="region of interest" description="Disordered" evidence="1">
    <location>
        <begin position="1"/>
        <end position="25"/>
    </location>
</feature>
<feature type="compositionally biased region" description="Polar residues" evidence="1">
    <location>
        <begin position="1"/>
        <end position="16"/>
    </location>
</feature>
<proteinExistence type="predicted"/>
<protein>
    <submittedName>
        <fullName evidence="2">Uncharacterized protein</fullName>
    </submittedName>
</protein>
<name>A0A6A1VR67_9ROSI</name>
<reference evidence="2 3" key="1">
    <citation type="journal article" date="2019" name="Plant Biotechnol. J.">
        <title>The red bayberry genome and genetic basis of sex determination.</title>
        <authorList>
            <person name="Jia H.M."/>
            <person name="Jia H.J."/>
            <person name="Cai Q.L."/>
            <person name="Wang Y."/>
            <person name="Zhao H.B."/>
            <person name="Yang W.F."/>
            <person name="Wang G.Y."/>
            <person name="Li Y.H."/>
            <person name="Zhan D.L."/>
            <person name="Shen Y.T."/>
            <person name="Niu Q.F."/>
            <person name="Chang L."/>
            <person name="Qiu J."/>
            <person name="Zhao L."/>
            <person name="Xie H.B."/>
            <person name="Fu W.Y."/>
            <person name="Jin J."/>
            <person name="Li X.W."/>
            <person name="Jiao Y."/>
            <person name="Zhou C.C."/>
            <person name="Tu T."/>
            <person name="Chai C.Y."/>
            <person name="Gao J.L."/>
            <person name="Fan L.J."/>
            <person name="van de Weg E."/>
            <person name="Wang J.Y."/>
            <person name="Gao Z.S."/>
        </authorList>
    </citation>
    <scope>NUCLEOTIDE SEQUENCE [LARGE SCALE GENOMIC DNA]</scope>
    <source>
        <tissue evidence="2">Leaves</tissue>
    </source>
</reference>
<comment type="caution">
    <text evidence="2">The sequence shown here is derived from an EMBL/GenBank/DDBJ whole genome shotgun (WGS) entry which is preliminary data.</text>
</comment>
<dbReference type="AlphaFoldDB" id="A0A6A1VR67"/>
<dbReference type="EMBL" id="RXIC02000022">
    <property type="protein sequence ID" value="KAB1215401.1"/>
    <property type="molecule type" value="Genomic_DNA"/>
</dbReference>
<dbReference type="Proteomes" id="UP000516437">
    <property type="component" value="Chromosome 4"/>
</dbReference>
<organism evidence="2 3">
    <name type="scientific">Morella rubra</name>
    <name type="common">Chinese bayberry</name>
    <dbReference type="NCBI Taxonomy" id="262757"/>
    <lineage>
        <taxon>Eukaryota</taxon>
        <taxon>Viridiplantae</taxon>
        <taxon>Streptophyta</taxon>
        <taxon>Embryophyta</taxon>
        <taxon>Tracheophyta</taxon>
        <taxon>Spermatophyta</taxon>
        <taxon>Magnoliopsida</taxon>
        <taxon>eudicotyledons</taxon>
        <taxon>Gunneridae</taxon>
        <taxon>Pentapetalae</taxon>
        <taxon>rosids</taxon>
        <taxon>fabids</taxon>
        <taxon>Fagales</taxon>
        <taxon>Myricaceae</taxon>
        <taxon>Morella</taxon>
    </lineage>
</organism>
<evidence type="ECO:0000256" key="1">
    <source>
        <dbReference type="SAM" id="MobiDB-lite"/>
    </source>
</evidence>
<gene>
    <name evidence="2" type="ORF">CJ030_MR4G025309</name>
</gene>
<evidence type="ECO:0000313" key="3">
    <source>
        <dbReference type="Proteomes" id="UP000516437"/>
    </source>
</evidence>
<sequence length="87" mass="10104">MKQQEYTVVPPSCNQPRNDEESANLQPEELHRKNMRNTRINIGPCAFVFLGHSTPDNCHYDSKRRAEMNRTMDINLSTKKLQALNCK</sequence>
<keyword evidence="3" id="KW-1185">Reference proteome</keyword>